<feature type="transmembrane region" description="Helical" evidence="6">
    <location>
        <begin position="214"/>
        <end position="234"/>
    </location>
</feature>
<gene>
    <name evidence="8" type="ORF">A2172_00705</name>
</gene>
<dbReference type="InterPro" id="IPR050638">
    <property type="entry name" value="AA-Vitamin_Transporters"/>
</dbReference>
<evidence type="ECO:0000256" key="5">
    <source>
        <dbReference type="ARBA" id="ARBA00023136"/>
    </source>
</evidence>
<comment type="subcellular location">
    <subcellularLocation>
        <location evidence="1">Membrane</location>
        <topology evidence="1">Multi-pass membrane protein</topology>
    </subcellularLocation>
</comment>
<feature type="transmembrane region" description="Helical" evidence="6">
    <location>
        <begin position="7"/>
        <end position="29"/>
    </location>
</feature>
<reference evidence="8 9" key="1">
    <citation type="journal article" date="2016" name="Nat. Commun.">
        <title>Thousands of microbial genomes shed light on interconnected biogeochemical processes in an aquifer system.</title>
        <authorList>
            <person name="Anantharaman K."/>
            <person name="Brown C.T."/>
            <person name="Hug L.A."/>
            <person name="Sharon I."/>
            <person name="Castelle C.J."/>
            <person name="Probst A.J."/>
            <person name="Thomas B.C."/>
            <person name="Singh A."/>
            <person name="Wilkins M.J."/>
            <person name="Karaoz U."/>
            <person name="Brodie E.L."/>
            <person name="Williams K.H."/>
            <person name="Hubbard S.S."/>
            <person name="Banfield J.F."/>
        </authorList>
    </citation>
    <scope>NUCLEOTIDE SEQUENCE [LARGE SCALE GENOMIC DNA]</scope>
</reference>
<keyword evidence="5 6" id="KW-0472">Membrane</keyword>
<evidence type="ECO:0000259" key="7">
    <source>
        <dbReference type="Pfam" id="PF00892"/>
    </source>
</evidence>
<feature type="transmembrane region" description="Helical" evidence="6">
    <location>
        <begin position="181"/>
        <end position="202"/>
    </location>
</feature>
<comment type="similarity">
    <text evidence="2">Belongs to the EamA transporter family.</text>
</comment>
<evidence type="ECO:0000313" key="8">
    <source>
        <dbReference type="EMBL" id="OGY24053.1"/>
    </source>
</evidence>
<evidence type="ECO:0000256" key="1">
    <source>
        <dbReference type="ARBA" id="ARBA00004141"/>
    </source>
</evidence>
<evidence type="ECO:0000256" key="4">
    <source>
        <dbReference type="ARBA" id="ARBA00022989"/>
    </source>
</evidence>
<dbReference type="GO" id="GO:0016020">
    <property type="term" value="C:membrane"/>
    <property type="evidence" value="ECO:0007669"/>
    <property type="project" value="UniProtKB-SubCell"/>
</dbReference>
<evidence type="ECO:0000313" key="9">
    <source>
        <dbReference type="Proteomes" id="UP000176631"/>
    </source>
</evidence>
<feature type="transmembrane region" description="Helical" evidence="6">
    <location>
        <begin position="151"/>
        <end position="169"/>
    </location>
</feature>
<dbReference type="InterPro" id="IPR000620">
    <property type="entry name" value="EamA_dom"/>
</dbReference>
<feature type="transmembrane region" description="Helical" evidence="6">
    <location>
        <begin position="69"/>
        <end position="89"/>
    </location>
</feature>
<keyword evidence="3 6" id="KW-0812">Transmembrane</keyword>
<accession>A0A1G1W8Q6</accession>
<dbReference type="PANTHER" id="PTHR32322:SF2">
    <property type="entry name" value="EAMA DOMAIN-CONTAINING PROTEIN"/>
    <property type="match status" value="1"/>
</dbReference>
<organism evidence="8 9">
    <name type="scientific">Candidatus Woykebacteria bacterium RBG_13_40_15</name>
    <dbReference type="NCBI Taxonomy" id="1802593"/>
    <lineage>
        <taxon>Bacteria</taxon>
        <taxon>Candidatus Woykeibacteriota</taxon>
    </lineage>
</organism>
<name>A0A1G1W8Q6_9BACT</name>
<evidence type="ECO:0000256" key="6">
    <source>
        <dbReference type="SAM" id="Phobius"/>
    </source>
</evidence>
<feature type="domain" description="EamA" evidence="7">
    <location>
        <begin position="6"/>
        <end position="141"/>
    </location>
</feature>
<feature type="transmembrane region" description="Helical" evidence="6">
    <location>
        <begin position="101"/>
        <end position="120"/>
    </location>
</feature>
<proteinExistence type="inferred from homology"/>
<feature type="transmembrane region" description="Helical" evidence="6">
    <location>
        <begin position="241"/>
        <end position="261"/>
    </location>
</feature>
<sequence>MVNQRTGLILVFSTAVISGFSVFINQFGVAEFNPYLFTFLKNTLVAVFLLALVLGFREINQVKKLKKKDWLWLLAIGLFGGAIPFLLFFKGLSLTTAANGSFVQKTMFVYVAFFAATILREKISLKLYLLGAVLLLGNLLLLKSLPASLNAGDYLILAATLFWAFEYTISKAALKTISPRLVALGRMGIGSLFILIFLVFTGNINSVAKLSMAQIPWILIASSLLASYVLTWYTGLKSVKVTTATVILLLGSPITTALTLLSGRSLTANQFAGLAVVAFGLIFAFWSGKFISAQRGTVVRS</sequence>
<evidence type="ECO:0000256" key="2">
    <source>
        <dbReference type="ARBA" id="ARBA00007362"/>
    </source>
</evidence>
<feature type="domain" description="EamA" evidence="7">
    <location>
        <begin position="151"/>
        <end position="285"/>
    </location>
</feature>
<feature type="transmembrane region" description="Helical" evidence="6">
    <location>
        <begin position="35"/>
        <end position="57"/>
    </location>
</feature>
<dbReference type="STRING" id="1802593.A2172_00705"/>
<dbReference type="AlphaFoldDB" id="A0A1G1W8Q6"/>
<dbReference type="PANTHER" id="PTHR32322">
    <property type="entry name" value="INNER MEMBRANE TRANSPORTER"/>
    <property type="match status" value="1"/>
</dbReference>
<dbReference type="SUPFAM" id="SSF103481">
    <property type="entry name" value="Multidrug resistance efflux transporter EmrE"/>
    <property type="match status" value="2"/>
</dbReference>
<comment type="caution">
    <text evidence="8">The sequence shown here is derived from an EMBL/GenBank/DDBJ whole genome shotgun (WGS) entry which is preliminary data.</text>
</comment>
<dbReference type="InterPro" id="IPR037185">
    <property type="entry name" value="EmrE-like"/>
</dbReference>
<dbReference type="Pfam" id="PF00892">
    <property type="entry name" value="EamA"/>
    <property type="match status" value="2"/>
</dbReference>
<evidence type="ECO:0000256" key="3">
    <source>
        <dbReference type="ARBA" id="ARBA00022692"/>
    </source>
</evidence>
<dbReference type="EMBL" id="MHCP01000015">
    <property type="protein sequence ID" value="OGY24053.1"/>
    <property type="molecule type" value="Genomic_DNA"/>
</dbReference>
<protein>
    <recommendedName>
        <fullName evidence="7">EamA domain-containing protein</fullName>
    </recommendedName>
</protein>
<dbReference type="Proteomes" id="UP000176631">
    <property type="component" value="Unassembled WGS sequence"/>
</dbReference>
<feature type="transmembrane region" description="Helical" evidence="6">
    <location>
        <begin position="267"/>
        <end position="286"/>
    </location>
</feature>
<feature type="transmembrane region" description="Helical" evidence="6">
    <location>
        <begin position="127"/>
        <end position="145"/>
    </location>
</feature>
<keyword evidence="4 6" id="KW-1133">Transmembrane helix</keyword>